<accession>A0AC61R8I1</accession>
<organism evidence="1 2">
    <name type="scientific">Dubosiella muris</name>
    <dbReference type="NCBI Taxonomy" id="3038133"/>
    <lineage>
        <taxon>Bacteria</taxon>
        <taxon>Bacillati</taxon>
        <taxon>Bacillota</taxon>
        <taxon>Erysipelotrichia</taxon>
        <taxon>Erysipelotrichales</taxon>
        <taxon>Erysipelotrichaceae</taxon>
        <taxon>Dubosiella</taxon>
    </lineage>
</organism>
<evidence type="ECO:0000313" key="2">
    <source>
        <dbReference type="Proteomes" id="UP000308836"/>
    </source>
</evidence>
<dbReference type="EMBL" id="SRYG01000006">
    <property type="protein sequence ID" value="TGY66495.1"/>
    <property type="molecule type" value="Genomic_DNA"/>
</dbReference>
<name>A0AC61R8I1_9FIRM</name>
<dbReference type="Proteomes" id="UP000308836">
    <property type="component" value="Unassembled WGS sequence"/>
</dbReference>
<proteinExistence type="predicted"/>
<gene>
    <name evidence="1" type="ORF">E5336_04160</name>
</gene>
<reference evidence="1" key="1">
    <citation type="submission" date="2019-04" db="EMBL/GenBank/DDBJ databases">
        <title>Microbes associate with the intestines of laboratory mice.</title>
        <authorList>
            <person name="Navarre W."/>
            <person name="Wong E."/>
            <person name="Huang K."/>
            <person name="Tropini C."/>
            <person name="Ng K."/>
            <person name="Yu B."/>
        </authorList>
    </citation>
    <scope>NUCLEOTIDE SEQUENCE</scope>
    <source>
        <strain evidence="1">NM09_H32</strain>
    </source>
</reference>
<comment type="caution">
    <text evidence="1">The sequence shown here is derived from an EMBL/GenBank/DDBJ whole genome shotgun (WGS) entry which is preliminary data.</text>
</comment>
<sequence>MSEENKKVTPPPVDPKKMNLGPAPWYKKKETIIGFALVAVVLVGIIVGAVAFANFKVMDTLQTIAPQETYDYRLLNQSSEYIVNEDADIVLEPMDSQVIGKVKKDDIVWCENTAYVDETEALWGQLKNGWILLRDHEKNYASENVLREVESDGGELELEQPATTYEDPSLSAPEAGQLEGDQRVPYEAIYQDLSGNEWFQLENGAWLHREEGMKKIVAAPSSKKKEEAAQTDEETMEEGEEIPTEFIAKYTMKIRKEPNLDAERTGTIQENQTVVISELKDGDEESVWGKIVDGDWVCMQDKEYTYFERADEDEEADTPSAETEE</sequence>
<keyword evidence="2" id="KW-1185">Reference proteome</keyword>
<evidence type="ECO:0000313" key="1">
    <source>
        <dbReference type="EMBL" id="TGY66495.1"/>
    </source>
</evidence>
<protein>
    <submittedName>
        <fullName evidence="1">Uncharacterized protein</fullName>
    </submittedName>
</protein>